<keyword evidence="3" id="KW-1185">Reference proteome</keyword>
<proteinExistence type="predicted"/>
<gene>
    <name evidence="2" type="ORF">NMK_2031</name>
</gene>
<evidence type="ECO:0000313" key="3">
    <source>
        <dbReference type="Proteomes" id="UP000245081"/>
    </source>
</evidence>
<dbReference type="AlphaFoldDB" id="A0A2R5F864"/>
<feature type="compositionally biased region" description="Basic residues" evidence="1">
    <location>
        <begin position="80"/>
        <end position="89"/>
    </location>
</feature>
<feature type="region of interest" description="Disordered" evidence="1">
    <location>
        <begin position="69"/>
        <end position="89"/>
    </location>
</feature>
<accession>A0A2R5F864</accession>
<evidence type="ECO:0000313" key="2">
    <source>
        <dbReference type="EMBL" id="GBG14432.1"/>
    </source>
</evidence>
<name>A0A2R5F864_9PROT</name>
<organism evidence="2 3">
    <name type="scientific">Novimethylophilus kurashikiensis</name>
    <dbReference type="NCBI Taxonomy" id="1825523"/>
    <lineage>
        <taxon>Bacteria</taxon>
        <taxon>Pseudomonadati</taxon>
        <taxon>Pseudomonadota</taxon>
        <taxon>Betaproteobacteria</taxon>
        <taxon>Nitrosomonadales</taxon>
        <taxon>Methylophilaceae</taxon>
        <taxon>Novimethylophilus</taxon>
    </lineage>
</organism>
<comment type="caution">
    <text evidence="2">The sequence shown here is derived from an EMBL/GenBank/DDBJ whole genome shotgun (WGS) entry which is preliminary data.</text>
</comment>
<protein>
    <submittedName>
        <fullName evidence="2">Uncharacterized protein</fullName>
    </submittedName>
</protein>
<reference evidence="2 3" key="1">
    <citation type="journal article" date="2018" name="Environ. Microbiol.">
        <title>Isolation and genomic characterization of Novimethylophilus kurashikiensis gen. nov. sp. nov., a new lanthanide-dependent methylotrophic species of Methylophilaceae.</title>
        <authorList>
            <person name="Lv H."/>
            <person name="Sahin N."/>
            <person name="Tani A."/>
        </authorList>
    </citation>
    <scope>NUCLEOTIDE SEQUENCE [LARGE SCALE GENOMIC DNA]</scope>
    <source>
        <strain evidence="2 3">La2-4</strain>
    </source>
</reference>
<dbReference type="EMBL" id="BDOQ01000007">
    <property type="protein sequence ID" value="GBG14432.1"/>
    <property type="molecule type" value="Genomic_DNA"/>
</dbReference>
<sequence length="89" mass="9863">MSSDDKEVKVVVTSHAQSIRAVAALQMASVAVVESPDSVAKDKIGLLRLTHSRNEYDLGALDYIGSLRESPSANHPWYQRGRHGQQLRY</sequence>
<dbReference type="Proteomes" id="UP000245081">
    <property type="component" value="Unassembled WGS sequence"/>
</dbReference>
<evidence type="ECO:0000256" key="1">
    <source>
        <dbReference type="SAM" id="MobiDB-lite"/>
    </source>
</evidence>